<dbReference type="EMBL" id="NAJN01003188">
    <property type="protein sequence ID" value="TKA42529.1"/>
    <property type="molecule type" value="Genomic_DNA"/>
</dbReference>
<evidence type="ECO:0000313" key="5">
    <source>
        <dbReference type="Proteomes" id="UP000308768"/>
    </source>
</evidence>
<dbReference type="AlphaFoldDB" id="A0A4V5N876"/>
<dbReference type="Proteomes" id="UP000308768">
    <property type="component" value="Unassembled WGS sequence"/>
</dbReference>
<name>A0A4V5N876_9PEZI</name>
<reference evidence="4 5" key="1">
    <citation type="submission" date="2017-03" db="EMBL/GenBank/DDBJ databases">
        <title>Genomes of endolithic fungi from Antarctica.</title>
        <authorList>
            <person name="Coleine C."/>
            <person name="Masonjones S."/>
            <person name="Stajich J.E."/>
        </authorList>
    </citation>
    <scope>NUCLEOTIDE SEQUENCE [LARGE SCALE GENOMIC DNA]</scope>
    <source>
        <strain evidence="4 5">CCFEE 5187</strain>
    </source>
</reference>
<feature type="region of interest" description="Disordered" evidence="2">
    <location>
        <begin position="88"/>
        <end position="196"/>
    </location>
</feature>
<dbReference type="GO" id="GO:0005663">
    <property type="term" value="C:DNA replication factor C complex"/>
    <property type="evidence" value="ECO:0007669"/>
    <property type="project" value="InterPro"/>
</dbReference>
<dbReference type="GO" id="GO:0005524">
    <property type="term" value="F:ATP binding"/>
    <property type="evidence" value="ECO:0007669"/>
    <property type="project" value="InterPro"/>
</dbReference>
<evidence type="ECO:0000313" key="4">
    <source>
        <dbReference type="EMBL" id="TKA42529.1"/>
    </source>
</evidence>
<evidence type="ECO:0000259" key="3">
    <source>
        <dbReference type="Pfam" id="PF08519"/>
    </source>
</evidence>
<dbReference type="STRING" id="331657.A0A4V5N876"/>
<evidence type="ECO:0000256" key="2">
    <source>
        <dbReference type="SAM" id="MobiDB-lite"/>
    </source>
</evidence>
<keyword evidence="1" id="KW-0235">DNA replication</keyword>
<comment type="caution">
    <text evidence="4">The sequence shown here is derived from an EMBL/GenBank/DDBJ whole genome shotgun (WGS) entry which is preliminary data.</text>
</comment>
<dbReference type="Pfam" id="PF08519">
    <property type="entry name" value="RFC1"/>
    <property type="match status" value="1"/>
</dbReference>
<sequence length="196" mass="22145">MIKEIQGHMRLRSSGDRHEIRQQYVPVLWTQLVKKLALDGKDAVSEVIDLMDRVGPMDMERIKLETQTKATFTRLYNSQSHPLPFMKASNVVAPKKQTKEKPDLEEAMDESDEGEVIEEVKDEEDEDTNISKDKYIKQPKKKAAAKKAAPQKSSGNGKKKAKDEDLEEEGDSEEDVKPKKKSAVKAKVPVKGKAKK</sequence>
<dbReference type="GO" id="GO:0006260">
    <property type="term" value="P:DNA replication"/>
    <property type="evidence" value="ECO:0007669"/>
    <property type="project" value="UniProtKB-KW"/>
</dbReference>
<keyword evidence="5" id="KW-1185">Reference proteome</keyword>
<feature type="domain" description="DNA replication factor RFC1 C-terminal" evidence="3">
    <location>
        <begin position="1"/>
        <end position="53"/>
    </location>
</feature>
<gene>
    <name evidence="4" type="ORF">B0A49_12991</name>
</gene>
<proteinExistence type="predicted"/>
<organism evidence="4 5">
    <name type="scientific">Cryomyces minteri</name>
    <dbReference type="NCBI Taxonomy" id="331657"/>
    <lineage>
        <taxon>Eukaryota</taxon>
        <taxon>Fungi</taxon>
        <taxon>Dikarya</taxon>
        <taxon>Ascomycota</taxon>
        <taxon>Pezizomycotina</taxon>
        <taxon>Dothideomycetes</taxon>
        <taxon>Dothideomycetes incertae sedis</taxon>
        <taxon>Cryomyces</taxon>
    </lineage>
</organism>
<feature type="compositionally biased region" description="Basic residues" evidence="2">
    <location>
        <begin position="178"/>
        <end position="196"/>
    </location>
</feature>
<accession>A0A4V5N876</accession>
<feature type="compositionally biased region" description="Acidic residues" evidence="2">
    <location>
        <begin position="164"/>
        <end position="174"/>
    </location>
</feature>
<protein>
    <recommendedName>
        <fullName evidence="3">DNA replication factor RFC1 C-terminal domain-containing protein</fullName>
    </recommendedName>
</protein>
<dbReference type="OrthoDB" id="446168at2759"/>
<dbReference type="InterPro" id="IPR013725">
    <property type="entry name" value="DNA_replication_fac_RFC1_C"/>
</dbReference>
<dbReference type="GO" id="GO:0003689">
    <property type="term" value="F:DNA clamp loader activity"/>
    <property type="evidence" value="ECO:0007669"/>
    <property type="project" value="InterPro"/>
</dbReference>
<evidence type="ECO:0000256" key="1">
    <source>
        <dbReference type="ARBA" id="ARBA00022705"/>
    </source>
</evidence>
<feature type="compositionally biased region" description="Acidic residues" evidence="2">
    <location>
        <begin position="105"/>
        <end position="128"/>
    </location>
</feature>